<evidence type="ECO:0000259" key="4">
    <source>
        <dbReference type="PROSITE" id="PS50222"/>
    </source>
</evidence>
<dbReference type="InterPro" id="IPR011992">
    <property type="entry name" value="EF-hand-dom_pair"/>
</dbReference>
<dbReference type="SMART" id="SM00054">
    <property type="entry name" value="EFh"/>
    <property type="match status" value="1"/>
</dbReference>
<dbReference type="PROSITE" id="PS50222">
    <property type="entry name" value="EF_HAND_2"/>
    <property type="match status" value="1"/>
</dbReference>
<evidence type="ECO:0000313" key="5">
    <source>
        <dbReference type="Proteomes" id="UP000095280"/>
    </source>
</evidence>
<proteinExistence type="predicted"/>
<dbReference type="PANTHER" id="PTHR45942">
    <property type="entry name" value="PROTEIN PHOSPATASE 3 REGULATORY SUBUNIT B ALPHA ISOFORM TYPE 1"/>
    <property type="match status" value="1"/>
</dbReference>
<keyword evidence="1" id="KW-0479">Metal-binding</keyword>
<accession>A0A1I8FQG4</accession>
<evidence type="ECO:0000256" key="2">
    <source>
        <dbReference type="ARBA" id="ARBA00022737"/>
    </source>
</evidence>
<sequence>MSVFIGLRLPPAEGGRRRLIRPLPIRFVSSLKDPSWPRRRGDDRLTCAIVTFANWDWFSQWQEGRSGHRGSNYNELKNAIGRRMWELVKCQYRLWPILKSNCFRWAPLTNQHYINSPRGEIYGAWTTVSALSSGFVRSTAAGDGPAGTSLLTAKTRYDGRPVVRSAALNRNLIADLAKLIQADAKGILRRERPKAAMIIDLWLAYGKPKEQTELLQFCRSSSPRLSSLAERWVANFPFRNCALHFDSEELRRLALKSSSRLPELQQNPLVQRVIDIFDTDQNGEAMSQFSVRGDKEAKLRFAFRIYDMDKDGFISNGELFQVLKMMVAQQSIKTLKTCSRLLINNHFWLTRRWTEKFFYAEFLATLYGSLDVNTQEKMTIDVCIFLILLSRKKRTLNFFSCMFGRQN</sequence>
<dbReference type="Pfam" id="PF13405">
    <property type="entry name" value="EF-hand_6"/>
    <property type="match status" value="1"/>
</dbReference>
<evidence type="ECO:0000256" key="3">
    <source>
        <dbReference type="ARBA" id="ARBA00022837"/>
    </source>
</evidence>
<dbReference type="InterPro" id="IPR002048">
    <property type="entry name" value="EF_hand_dom"/>
</dbReference>
<protein>
    <submittedName>
        <fullName evidence="6">EF-hand domain-containing protein</fullName>
    </submittedName>
</protein>
<feature type="domain" description="EF-hand" evidence="4">
    <location>
        <begin position="294"/>
        <end position="329"/>
    </location>
</feature>
<dbReference type="SUPFAM" id="SSF47473">
    <property type="entry name" value="EF-hand"/>
    <property type="match status" value="1"/>
</dbReference>
<evidence type="ECO:0000313" key="6">
    <source>
        <dbReference type="WBParaSite" id="maker-unitig_44330-snap-gene-0.1-mRNA-1"/>
    </source>
</evidence>
<dbReference type="AlphaFoldDB" id="A0A1I8FQG4"/>
<dbReference type="PROSITE" id="PS00018">
    <property type="entry name" value="EF_HAND_1"/>
    <property type="match status" value="1"/>
</dbReference>
<evidence type="ECO:0000256" key="1">
    <source>
        <dbReference type="ARBA" id="ARBA00022723"/>
    </source>
</evidence>
<keyword evidence="2" id="KW-0677">Repeat</keyword>
<name>A0A1I8FQG4_9PLAT</name>
<dbReference type="Gene3D" id="1.10.238.10">
    <property type="entry name" value="EF-hand"/>
    <property type="match status" value="1"/>
</dbReference>
<dbReference type="InterPro" id="IPR018247">
    <property type="entry name" value="EF_Hand_1_Ca_BS"/>
</dbReference>
<dbReference type="GO" id="GO:0005509">
    <property type="term" value="F:calcium ion binding"/>
    <property type="evidence" value="ECO:0007669"/>
    <property type="project" value="InterPro"/>
</dbReference>
<keyword evidence="3" id="KW-0106">Calcium</keyword>
<dbReference type="WBParaSite" id="maker-unitig_44330-snap-gene-0.1-mRNA-1">
    <property type="protein sequence ID" value="maker-unitig_44330-snap-gene-0.1-mRNA-1"/>
    <property type="gene ID" value="maker-unitig_44330-snap-gene-0.1"/>
</dbReference>
<reference evidence="6" key="1">
    <citation type="submission" date="2016-11" db="UniProtKB">
        <authorList>
            <consortium name="WormBaseParasite"/>
        </authorList>
    </citation>
    <scope>IDENTIFICATION</scope>
</reference>
<dbReference type="CDD" id="cd00051">
    <property type="entry name" value="EFh"/>
    <property type="match status" value="1"/>
</dbReference>
<organism evidence="5 6">
    <name type="scientific">Macrostomum lignano</name>
    <dbReference type="NCBI Taxonomy" id="282301"/>
    <lineage>
        <taxon>Eukaryota</taxon>
        <taxon>Metazoa</taxon>
        <taxon>Spiralia</taxon>
        <taxon>Lophotrochozoa</taxon>
        <taxon>Platyhelminthes</taxon>
        <taxon>Rhabditophora</taxon>
        <taxon>Macrostomorpha</taxon>
        <taxon>Macrostomida</taxon>
        <taxon>Macrostomidae</taxon>
        <taxon>Macrostomum</taxon>
    </lineage>
</organism>
<keyword evidence="5" id="KW-1185">Reference proteome</keyword>
<dbReference type="Proteomes" id="UP000095280">
    <property type="component" value="Unplaced"/>
</dbReference>